<comment type="caution">
    <text evidence="1">The sequence shown here is derived from an EMBL/GenBank/DDBJ whole genome shotgun (WGS) entry which is preliminary data.</text>
</comment>
<dbReference type="AlphaFoldDB" id="A0A2S6N7H8"/>
<evidence type="ECO:0000313" key="2">
    <source>
        <dbReference type="Proteomes" id="UP000239724"/>
    </source>
</evidence>
<name>A0A2S6N7H8_RHOGL</name>
<dbReference type="OrthoDB" id="7832143at2"/>
<dbReference type="RefSeq" id="WP_104520375.1">
    <property type="nucleotide sequence ID" value="NZ_NHRY01000208.1"/>
</dbReference>
<protein>
    <submittedName>
        <fullName evidence="1">Uncharacterized protein</fullName>
    </submittedName>
</protein>
<dbReference type="Proteomes" id="UP000239724">
    <property type="component" value="Unassembled WGS sequence"/>
</dbReference>
<gene>
    <name evidence="1" type="ORF">CCS01_18900</name>
</gene>
<dbReference type="EMBL" id="NHRY01000208">
    <property type="protein sequence ID" value="PPQ30582.1"/>
    <property type="molecule type" value="Genomic_DNA"/>
</dbReference>
<evidence type="ECO:0000313" key="1">
    <source>
        <dbReference type="EMBL" id="PPQ30582.1"/>
    </source>
</evidence>
<organism evidence="1 2">
    <name type="scientific">Rhodopila globiformis</name>
    <name type="common">Rhodopseudomonas globiformis</name>
    <dbReference type="NCBI Taxonomy" id="1071"/>
    <lineage>
        <taxon>Bacteria</taxon>
        <taxon>Pseudomonadati</taxon>
        <taxon>Pseudomonadota</taxon>
        <taxon>Alphaproteobacteria</taxon>
        <taxon>Acetobacterales</taxon>
        <taxon>Acetobacteraceae</taxon>
        <taxon>Rhodopila</taxon>
    </lineage>
</organism>
<sequence length="153" mass="16188">MAGRKCSICAHSQRREIDSAVMDGCRQYDVARRFKISPDALSRHVRAGHATAASSAAPAPAAPRQLDPLAALLNTQARLVRILDRAERADRGSIFVQAARELRMTIAEIARLTGAVGADGRLVGHMPVGASGDDATRARIMAKLAALAPRSPG</sequence>
<keyword evidence="2" id="KW-1185">Reference proteome</keyword>
<reference evidence="1 2" key="1">
    <citation type="journal article" date="2018" name="Arch. Microbiol.">
        <title>New insights into the metabolic potential of the phototrophic purple bacterium Rhodopila globiformis DSM 161(T) from its draft genome sequence and evidence for a vanadium-dependent nitrogenase.</title>
        <authorList>
            <person name="Imhoff J.F."/>
            <person name="Rahn T."/>
            <person name="Kunzel S."/>
            <person name="Neulinger S.C."/>
        </authorList>
    </citation>
    <scope>NUCLEOTIDE SEQUENCE [LARGE SCALE GENOMIC DNA]</scope>
    <source>
        <strain evidence="1 2">DSM 161</strain>
    </source>
</reference>
<accession>A0A2S6N7H8</accession>
<proteinExistence type="predicted"/>